<keyword evidence="4 8" id="KW-0812">Transmembrane</keyword>
<feature type="transmembrane region" description="Helical" evidence="8">
    <location>
        <begin position="441"/>
        <end position="461"/>
    </location>
</feature>
<dbReference type="PANTHER" id="PTHR13285:SF18">
    <property type="entry name" value="PROTEIN-CYSTEINE N-PALMITOYLTRANSFERASE RASP"/>
    <property type="match status" value="1"/>
</dbReference>
<dbReference type="GO" id="GO:0005886">
    <property type="term" value="C:plasma membrane"/>
    <property type="evidence" value="ECO:0007669"/>
    <property type="project" value="UniProtKB-SubCell"/>
</dbReference>
<dbReference type="EMBL" id="CYXN01000023">
    <property type="protein sequence ID" value="CUN16295.1"/>
    <property type="molecule type" value="Genomic_DNA"/>
</dbReference>
<dbReference type="AlphaFoldDB" id="A0A173UQN5"/>
<keyword evidence="7" id="KW-0808">Transferase</keyword>
<gene>
    <name evidence="9" type="primary">dltB</name>
    <name evidence="9" type="ORF">ERS852582_02218</name>
</gene>
<feature type="transmembrane region" description="Helical" evidence="8">
    <location>
        <begin position="30"/>
        <end position="57"/>
    </location>
</feature>
<feature type="transmembrane region" description="Helical" evidence="8">
    <location>
        <begin position="373"/>
        <end position="395"/>
    </location>
</feature>
<evidence type="ECO:0000256" key="4">
    <source>
        <dbReference type="ARBA" id="ARBA00022692"/>
    </source>
</evidence>
<dbReference type="PANTHER" id="PTHR13285">
    <property type="entry name" value="ACYLTRANSFERASE"/>
    <property type="match status" value="1"/>
</dbReference>
<dbReference type="Pfam" id="PF03062">
    <property type="entry name" value="MBOAT"/>
    <property type="match status" value="1"/>
</dbReference>
<keyword evidence="5 8" id="KW-1133">Transmembrane helix</keyword>
<keyword evidence="7" id="KW-0012">Acyltransferase</keyword>
<dbReference type="GO" id="GO:0042121">
    <property type="term" value="P:alginic acid biosynthetic process"/>
    <property type="evidence" value="ECO:0007669"/>
    <property type="project" value="InterPro"/>
</dbReference>
<accession>A0A173UQN5</accession>
<keyword evidence="3 7" id="KW-1003">Cell membrane</keyword>
<sequence>MVFSTIIFLFRFLPITLALYYLAPAKLKNTVLFLCSLVFYCWGEVRFFPVMVALILINYLSGLAIEHFDAKPALRRFFLLVALIGSLGMLFYFKYANFVLRSVNALLGTAFAEIQGIGTLPLGISFYTFQTLSYSIDVYRRDVKAERNIIDFGAYVVMFPQLIAGPIVKYRDVSDQLHVYKHRYNLKQLEEGMTLFTFGLAKKVLLADAVGALWTDIIGVADSPSTTFVGLANASTPLVWLGIIAYSLQLYFDFSGYSLMGIGMGKMLGFDFPANFNYPYISASITEFWRRWHMTLSGWFREYVYIPLGGNRKGLKRQILNLFIVELLTGIWHGANWNFICWGLYYFVLLAVEKLFLLPYLKKGRVWPHLYTLFLVVVGWAMFVGKDTGVSFGLLFQKLFVPSGGVSPLYFLRNYGVLLAVSVVCCTPLIEKLWDVLRKNVVTRCAAILTLLVVSTAYVVGSTNSPFLYFNF</sequence>
<organism evidence="9 10">
    <name type="scientific">Faecalibacterium prausnitzii</name>
    <dbReference type="NCBI Taxonomy" id="853"/>
    <lineage>
        <taxon>Bacteria</taxon>
        <taxon>Bacillati</taxon>
        <taxon>Bacillota</taxon>
        <taxon>Clostridia</taxon>
        <taxon>Eubacteriales</taxon>
        <taxon>Oscillospiraceae</taxon>
        <taxon>Faecalibacterium</taxon>
    </lineage>
</organism>
<dbReference type="Proteomes" id="UP000095649">
    <property type="component" value="Unassembled WGS sequence"/>
</dbReference>
<protein>
    <submittedName>
        <fullName evidence="9">D-alanyl-lipoteichoic acid biosynthesis protein DltB</fullName>
    </submittedName>
</protein>
<feature type="transmembrane region" description="Helical" evidence="8">
    <location>
        <begin position="343"/>
        <end position="361"/>
    </location>
</feature>
<proteinExistence type="inferred from homology"/>
<evidence type="ECO:0000256" key="1">
    <source>
        <dbReference type="ARBA" id="ARBA00004651"/>
    </source>
</evidence>
<evidence type="ECO:0000256" key="6">
    <source>
        <dbReference type="ARBA" id="ARBA00023136"/>
    </source>
</evidence>
<dbReference type="PIRSF" id="PIRSF500217">
    <property type="entry name" value="AlgI"/>
    <property type="match status" value="1"/>
</dbReference>
<evidence type="ECO:0000313" key="10">
    <source>
        <dbReference type="Proteomes" id="UP000095649"/>
    </source>
</evidence>
<reference evidence="9 10" key="1">
    <citation type="submission" date="2015-09" db="EMBL/GenBank/DDBJ databases">
        <authorList>
            <consortium name="Pathogen Informatics"/>
        </authorList>
    </citation>
    <scope>NUCLEOTIDE SEQUENCE [LARGE SCALE GENOMIC DNA]</scope>
    <source>
        <strain evidence="9 10">2789STDY5834970</strain>
    </source>
</reference>
<feature type="transmembrane region" description="Helical" evidence="8">
    <location>
        <begin position="415"/>
        <end position="434"/>
    </location>
</feature>
<evidence type="ECO:0000256" key="2">
    <source>
        <dbReference type="ARBA" id="ARBA00010323"/>
    </source>
</evidence>
<evidence type="ECO:0000256" key="7">
    <source>
        <dbReference type="PIRNR" id="PIRNR016636"/>
    </source>
</evidence>
<feature type="transmembrane region" description="Helical" evidence="8">
    <location>
        <begin position="6"/>
        <end position="23"/>
    </location>
</feature>
<dbReference type="GO" id="GO:0016746">
    <property type="term" value="F:acyltransferase activity"/>
    <property type="evidence" value="ECO:0007669"/>
    <property type="project" value="UniProtKB-KW"/>
</dbReference>
<dbReference type="PIRSF" id="PIRSF016636">
    <property type="entry name" value="AlgI_DltB"/>
    <property type="match status" value="1"/>
</dbReference>
<dbReference type="InterPro" id="IPR004299">
    <property type="entry name" value="MBOAT_fam"/>
</dbReference>
<dbReference type="InterPro" id="IPR024194">
    <property type="entry name" value="Ac/AlaTfrase_AlgI/DltB"/>
</dbReference>
<evidence type="ECO:0000313" key="9">
    <source>
        <dbReference type="EMBL" id="CUN16295.1"/>
    </source>
</evidence>
<dbReference type="InterPro" id="IPR028362">
    <property type="entry name" value="AlgI"/>
</dbReference>
<keyword evidence="6 7" id="KW-0472">Membrane</keyword>
<dbReference type="RefSeq" id="WP_055186574.1">
    <property type="nucleotide sequence ID" value="NZ_CYXN01000023.1"/>
</dbReference>
<feature type="transmembrane region" description="Helical" evidence="8">
    <location>
        <begin position="149"/>
        <end position="168"/>
    </location>
</feature>
<name>A0A173UQN5_9FIRM</name>
<feature type="transmembrane region" description="Helical" evidence="8">
    <location>
        <begin position="319"/>
        <end position="337"/>
    </location>
</feature>
<comment type="subcellular location">
    <subcellularLocation>
        <location evidence="1">Cell membrane</location>
        <topology evidence="1">Multi-pass membrane protein</topology>
    </subcellularLocation>
</comment>
<evidence type="ECO:0000256" key="8">
    <source>
        <dbReference type="SAM" id="Phobius"/>
    </source>
</evidence>
<feature type="transmembrane region" description="Helical" evidence="8">
    <location>
        <begin position="105"/>
        <end position="129"/>
    </location>
</feature>
<evidence type="ECO:0000256" key="5">
    <source>
        <dbReference type="ARBA" id="ARBA00022989"/>
    </source>
</evidence>
<evidence type="ECO:0000256" key="3">
    <source>
        <dbReference type="ARBA" id="ARBA00022475"/>
    </source>
</evidence>
<comment type="similarity">
    <text evidence="2 7">Belongs to the membrane-bound acyltransferase family.</text>
</comment>
<feature type="transmembrane region" description="Helical" evidence="8">
    <location>
        <begin position="77"/>
        <end position="93"/>
    </location>
</feature>
<dbReference type="OrthoDB" id="9805788at2"/>
<dbReference type="InterPro" id="IPR051085">
    <property type="entry name" value="MB_O-acyltransferase"/>
</dbReference>